<evidence type="ECO:0000313" key="9">
    <source>
        <dbReference type="Proteomes" id="UP000058636"/>
    </source>
</evidence>
<reference evidence="8 9" key="1">
    <citation type="journal article" date="2015" name="MBio">
        <title>Genome-Resolved Metagenomic Analysis Reveals Roles for Candidate Phyla and Other Microbial Community Members in Biogeochemical Transformations in Oil Reservoirs.</title>
        <authorList>
            <person name="Hu P."/>
            <person name="Tom L."/>
            <person name="Singh A."/>
            <person name="Thomas B.C."/>
            <person name="Baker B.J."/>
            <person name="Piceno Y.M."/>
            <person name="Andersen G.L."/>
            <person name="Banfield J.F."/>
        </authorList>
    </citation>
    <scope>NUCLEOTIDE SEQUENCE [LARGE SCALE GENOMIC DNA]</scope>
    <source>
        <strain evidence="8">46_26</strain>
    </source>
</reference>
<gene>
    <name evidence="8" type="ORF">XD57_1233</name>
</gene>
<dbReference type="EMBL" id="LGFG01000112">
    <property type="protein sequence ID" value="KUK22673.1"/>
    <property type="molecule type" value="Genomic_DNA"/>
</dbReference>
<name>A0A117L2E5_9THEM</name>
<dbReference type="GO" id="GO:0000917">
    <property type="term" value="P:division septum assembly"/>
    <property type="evidence" value="ECO:0007669"/>
    <property type="project" value="UniProtKB-KW"/>
</dbReference>
<evidence type="ECO:0000256" key="2">
    <source>
        <dbReference type="ARBA" id="ARBA00022618"/>
    </source>
</evidence>
<dbReference type="Pfam" id="PF05209">
    <property type="entry name" value="MinC_N"/>
    <property type="match status" value="1"/>
</dbReference>
<dbReference type="AlphaFoldDB" id="A0A117L2E5"/>
<dbReference type="PATRIC" id="fig|93930.3.peg.245"/>
<keyword evidence="4" id="KW-0131">Cell cycle</keyword>
<evidence type="ECO:0000259" key="7">
    <source>
        <dbReference type="Pfam" id="PF05209"/>
    </source>
</evidence>
<comment type="caution">
    <text evidence="8">The sequence shown here is derived from an EMBL/GenBank/DDBJ whole genome shotgun (WGS) entry which is preliminary data.</text>
</comment>
<dbReference type="SUPFAM" id="SSF64043">
    <property type="entry name" value="Cell-division inhibitor MinC, N-terminal domain"/>
    <property type="match status" value="1"/>
</dbReference>
<feature type="domain" description="Septum formation inhibitor MinC N-terminal" evidence="7">
    <location>
        <begin position="22"/>
        <end position="92"/>
    </location>
</feature>
<protein>
    <submittedName>
        <fullName evidence="8">Putative septum site-determining protein MinC</fullName>
    </submittedName>
</protein>
<evidence type="ECO:0000256" key="4">
    <source>
        <dbReference type="ARBA" id="ARBA00023306"/>
    </source>
</evidence>
<dbReference type="HAMAP" id="MF_00267">
    <property type="entry name" value="MinC"/>
    <property type="match status" value="1"/>
</dbReference>
<dbReference type="InterPro" id="IPR005526">
    <property type="entry name" value="Septum_form_inhib_MinC_C"/>
</dbReference>
<dbReference type="NCBIfam" id="TIGR01222">
    <property type="entry name" value="minC"/>
    <property type="match status" value="1"/>
</dbReference>
<evidence type="ECO:0000256" key="3">
    <source>
        <dbReference type="ARBA" id="ARBA00023210"/>
    </source>
</evidence>
<dbReference type="InterPro" id="IPR007874">
    <property type="entry name" value="MinC_N"/>
</dbReference>
<dbReference type="PANTHER" id="PTHR34108">
    <property type="entry name" value="SEPTUM SITE-DETERMINING PROTEIN MINC"/>
    <property type="match status" value="1"/>
</dbReference>
<dbReference type="InterPro" id="IPR016098">
    <property type="entry name" value="CAP/MinC_C"/>
</dbReference>
<evidence type="ECO:0000256" key="1">
    <source>
        <dbReference type="ARBA" id="ARBA00006291"/>
    </source>
</evidence>
<dbReference type="GO" id="GO:1901891">
    <property type="term" value="P:regulation of cell septum assembly"/>
    <property type="evidence" value="ECO:0007669"/>
    <property type="project" value="InterPro"/>
</dbReference>
<dbReference type="InterPro" id="IPR036145">
    <property type="entry name" value="MinC_C_sf"/>
</dbReference>
<dbReference type="NCBIfam" id="NF010598">
    <property type="entry name" value="PRK13992.1"/>
    <property type="match status" value="1"/>
</dbReference>
<dbReference type="Pfam" id="PF03775">
    <property type="entry name" value="MinC_C"/>
    <property type="match status" value="1"/>
</dbReference>
<dbReference type="InterPro" id="IPR013033">
    <property type="entry name" value="MinC"/>
</dbReference>
<dbReference type="Gene3D" id="2.160.20.70">
    <property type="match status" value="1"/>
</dbReference>
<dbReference type="SUPFAM" id="SSF63848">
    <property type="entry name" value="Cell-division inhibitor MinC, C-terminal domain"/>
    <property type="match status" value="1"/>
</dbReference>
<keyword evidence="2" id="KW-0132">Cell division</keyword>
<dbReference type="Gene3D" id="3.30.750.50">
    <property type="entry name" value="Cell-division inhibitor MinC, N-terminal domain"/>
    <property type="match status" value="1"/>
</dbReference>
<keyword evidence="3" id="KW-0717">Septation</keyword>
<organism evidence="8 9">
    <name type="scientific">Thermotoga petrophila</name>
    <dbReference type="NCBI Taxonomy" id="93929"/>
    <lineage>
        <taxon>Bacteria</taxon>
        <taxon>Thermotogati</taxon>
        <taxon>Thermotogota</taxon>
        <taxon>Thermotogae</taxon>
        <taxon>Thermotogales</taxon>
        <taxon>Thermotogaceae</taxon>
        <taxon>Thermotoga</taxon>
    </lineage>
</organism>
<evidence type="ECO:0000313" key="8">
    <source>
        <dbReference type="EMBL" id="KUK22673.1"/>
    </source>
</evidence>
<dbReference type="GO" id="GO:0000902">
    <property type="term" value="P:cell morphogenesis"/>
    <property type="evidence" value="ECO:0007669"/>
    <property type="project" value="InterPro"/>
</dbReference>
<comment type="function">
    <text evidence="5">Cell division inhibitor that blocks the formation of polar Z ring septums. Rapidly oscillates between the poles of the cell to destabilize FtsZ filaments that have formed before they mature into polar Z rings. Prevents FtsZ polymerization.</text>
</comment>
<sequence>FQTPPIIILNMIESKDEVIGMVDFKMTKEGLVLLIKDYQNLEEVLNAISARITQMGGFFAKGDRISLMIENHNKHSQDIPKIVSHLRNLGLEVSQILVGSTVEGKENDLRVQSRTTVESTGKVIKRNIRSGQTVVHSGDVIVFGNVNKGAEILAGGSVVVFGKAQGNIRAGLNEGEQAVVAALDLQTSLIQIAGFITHSKGEENVPSIAHVKGNRIVIEPFDKVSFERSE</sequence>
<feature type="domain" description="Septum formation inhibitor MinC C-terminal" evidence="6">
    <location>
        <begin position="123"/>
        <end position="219"/>
    </location>
</feature>
<dbReference type="GO" id="GO:0051302">
    <property type="term" value="P:regulation of cell division"/>
    <property type="evidence" value="ECO:0007669"/>
    <property type="project" value="InterPro"/>
</dbReference>
<comment type="similarity">
    <text evidence="1">Belongs to the MinC family.</text>
</comment>
<proteinExistence type="inferred from homology"/>
<accession>A0A117L2E5</accession>
<feature type="non-terminal residue" evidence="8">
    <location>
        <position position="1"/>
    </location>
</feature>
<evidence type="ECO:0000259" key="6">
    <source>
        <dbReference type="Pfam" id="PF03775"/>
    </source>
</evidence>
<evidence type="ECO:0000256" key="5">
    <source>
        <dbReference type="ARBA" id="ARBA00025606"/>
    </source>
</evidence>
<dbReference type="PANTHER" id="PTHR34108:SF1">
    <property type="entry name" value="SEPTUM SITE-DETERMINING PROTEIN MINC"/>
    <property type="match status" value="1"/>
</dbReference>
<dbReference type="Proteomes" id="UP000058636">
    <property type="component" value="Unassembled WGS sequence"/>
</dbReference>